<gene>
    <name evidence="2" type="ORF">V8247_02850</name>
</gene>
<proteinExistence type="predicted"/>
<keyword evidence="1" id="KW-0812">Transmembrane</keyword>
<reference evidence="2 3" key="1">
    <citation type="submission" date="2024-03" db="EMBL/GenBank/DDBJ databases">
        <title>A Dehalogenimonas Isolated from Estuarine Sediments Dihaloeliminates Chlorinated Alkanes.</title>
        <authorList>
            <person name="Yang Y."/>
            <person name="Wang H."/>
        </authorList>
    </citation>
    <scope>NUCLEOTIDE SEQUENCE [LARGE SCALE GENOMIC DNA]</scope>
    <source>
        <strain evidence="2 3">W</strain>
    </source>
</reference>
<evidence type="ECO:0000313" key="3">
    <source>
        <dbReference type="Proteomes" id="UP001375370"/>
    </source>
</evidence>
<accession>A0ABZ2J8K0</accession>
<organism evidence="2 3">
    <name type="scientific">Candidatus Dehalogenimonas loeffleri</name>
    <dbReference type="NCBI Taxonomy" id="3127115"/>
    <lineage>
        <taxon>Bacteria</taxon>
        <taxon>Bacillati</taxon>
        <taxon>Chloroflexota</taxon>
        <taxon>Dehalococcoidia</taxon>
        <taxon>Dehalococcoidales</taxon>
        <taxon>Dehalococcoidaceae</taxon>
        <taxon>Dehalogenimonas</taxon>
    </lineage>
</organism>
<dbReference type="EMBL" id="CP146612">
    <property type="protein sequence ID" value="WWX25922.1"/>
    <property type="molecule type" value="Genomic_DNA"/>
</dbReference>
<sequence length="68" mass="7398">MSLRGKIIISVALFIGLLGMAGLNASFMKAGGFIQSVEVDSLLYYGSMLFASIIAIVFTLDHEQRKSR</sequence>
<keyword evidence="1" id="KW-0472">Membrane</keyword>
<protein>
    <recommendedName>
        <fullName evidence="4">DUF3955 domain-containing protein</fullName>
    </recommendedName>
</protein>
<evidence type="ECO:0000256" key="1">
    <source>
        <dbReference type="SAM" id="Phobius"/>
    </source>
</evidence>
<keyword evidence="1" id="KW-1133">Transmembrane helix</keyword>
<feature type="transmembrane region" description="Helical" evidence="1">
    <location>
        <begin position="41"/>
        <end position="60"/>
    </location>
</feature>
<evidence type="ECO:0008006" key="4">
    <source>
        <dbReference type="Google" id="ProtNLM"/>
    </source>
</evidence>
<dbReference type="RefSeq" id="WP_338738567.1">
    <property type="nucleotide sequence ID" value="NZ_CP146612.1"/>
</dbReference>
<name>A0ABZ2J8K0_9CHLR</name>
<keyword evidence="3" id="KW-1185">Reference proteome</keyword>
<dbReference type="Proteomes" id="UP001375370">
    <property type="component" value="Chromosome"/>
</dbReference>
<evidence type="ECO:0000313" key="2">
    <source>
        <dbReference type="EMBL" id="WWX25922.1"/>
    </source>
</evidence>